<proteinExistence type="predicted"/>
<dbReference type="EMBL" id="CP053923">
    <property type="protein sequence ID" value="QNT69262.1"/>
    <property type="molecule type" value="Genomic_DNA"/>
</dbReference>
<dbReference type="Gene3D" id="3.30.420.10">
    <property type="entry name" value="Ribonuclease H-like superfamily/Ribonuclease H"/>
    <property type="match status" value="1"/>
</dbReference>
<dbReference type="PANTHER" id="PTHR46889">
    <property type="entry name" value="TRANSPOSASE INSF FOR INSERTION SEQUENCE IS3B-RELATED"/>
    <property type="match status" value="1"/>
</dbReference>
<dbReference type="InterPro" id="IPR036397">
    <property type="entry name" value="RNaseH_sf"/>
</dbReference>
<accession>A0A7H1N0M6</accession>
<organism evidence="1 2">
    <name type="scientific">Defluviicoccus vanus</name>
    <dbReference type="NCBI Taxonomy" id="111831"/>
    <lineage>
        <taxon>Bacteria</taxon>
        <taxon>Pseudomonadati</taxon>
        <taxon>Pseudomonadota</taxon>
        <taxon>Alphaproteobacteria</taxon>
        <taxon>Rhodospirillales</taxon>
        <taxon>Rhodospirillaceae</taxon>
        <taxon>Defluviicoccus</taxon>
    </lineage>
</organism>
<dbReference type="InterPro" id="IPR050900">
    <property type="entry name" value="Transposase_IS3/IS150/IS904"/>
</dbReference>
<evidence type="ECO:0000313" key="2">
    <source>
        <dbReference type="Proteomes" id="UP000516369"/>
    </source>
</evidence>
<dbReference type="AlphaFoldDB" id="A0A7H1N0M6"/>
<dbReference type="SUPFAM" id="SSF53098">
    <property type="entry name" value="Ribonuclease H-like"/>
    <property type="match status" value="1"/>
</dbReference>
<dbReference type="InterPro" id="IPR012337">
    <property type="entry name" value="RNaseH-like_sf"/>
</dbReference>
<reference evidence="1 2" key="1">
    <citation type="submission" date="2020-05" db="EMBL/GenBank/DDBJ databases">
        <title>Complete closed genome sequence of Defluviicoccus vanus.</title>
        <authorList>
            <person name="Bessarab I."/>
            <person name="Arumugam K."/>
            <person name="Maszenan A.M."/>
            <person name="Seviour R.J."/>
            <person name="Williams R.B."/>
        </authorList>
    </citation>
    <scope>NUCLEOTIDE SEQUENCE [LARGE SCALE GENOMIC DNA]</scope>
    <source>
        <strain evidence="1 2">Ben 114</strain>
    </source>
</reference>
<dbReference type="KEGG" id="dvn:HQ394_07870"/>
<dbReference type="PANTHER" id="PTHR46889:SF4">
    <property type="entry name" value="TRANSPOSASE INSO FOR INSERTION SEQUENCE ELEMENT IS911B-RELATED"/>
    <property type="match status" value="1"/>
</dbReference>
<keyword evidence="2" id="KW-1185">Reference proteome</keyword>
<sequence>MSLQRSGRELIHHYDRGSQYAAGDYRALLGANGIVPSMSQKGNCCNNAPMESWFHTIKIDLVQHTTYPTDETAKPNLFAYICQRRSNSGPL</sequence>
<evidence type="ECO:0000313" key="1">
    <source>
        <dbReference type="EMBL" id="QNT69262.1"/>
    </source>
</evidence>
<gene>
    <name evidence="1" type="ORF">HQ394_07870</name>
</gene>
<dbReference type="GO" id="GO:0003676">
    <property type="term" value="F:nucleic acid binding"/>
    <property type="evidence" value="ECO:0007669"/>
    <property type="project" value="InterPro"/>
</dbReference>
<protein>
    <submittedName>
        <fullName evidence="1">DDE-type integrase/transposase/recombinase</fullName>
    </submittedName>
</protein>
<name>A0A7H1N0M6_9PROT</name>
<dbReference type="Proteomes" id="UP000516369">
    <property type="component" value="Chromosome"/>
</dbReference>